<evidence type="ECO:0000256" key="9">
    <source>
        <dbReference type="SAM" id="Phobius"/>
    </source>
</evidence>
<feature type="transmembrane region" description="Helical" evidence="9">
    <location>
        <begin position="83"/>
        <end position="105"/>
    </location>
</feature>
<feature type="transmembrane region" description="Helical" evidence="9">
    <location>
        <begin position="464"/>
        <end position="482"/>
    </location>
</feature>
<proteinExistence type="inferred from homology"/>
<feature type="transmembrane region" description="Helical" evidence="9">
    <location>
        <begin position="261"/>
        <end position="283"/>
    </location>
</feature>
<feature type="transmembrane region" description="Helical" evidence="9">
    <location>
        <begin position="162"/>
        <end position="186"/>
    </location>
</feature>
<keyword evidence="5 9" id="KW-0812">Transmembrane</keyword>
<evidence type="ECO:0000256" key="8">
    <source>
        <dbReference type="PIRNR" id="PIRNR002744"/>
    </source>
</evidence>
<sequence>MSSTDEKFNEKDVEAGKEPTVIEDHPAVVIEEIHKTHHIQQSFTVLRKLREAELWMDRKLGGDGLVETQGVDRIPEEAKQPPSILNALLMWFSVTMHVGTVPLGYLGPEVFGLSFSASMSAVTIGICLGALLPAYTGLLGPKLGMRQIATSRYSFGFWGAKLCSVLNVVVGGGFAVVNVVVVGQILSAVSDFKMSIVVGCIIIGVISYFFSIFGFRLIHTYEKYSWMVAFVLFIVLYAQTGKHVDSSVSSYDSGIEGVGDWLSFMAIQFSSASGWCSIAADYYCNYPKTTSKAKIFGLTWAGLVIPTLFTTWLGVVLGNATFTAEYQPYYDAYYNGDHGFGGLLLAAWRPEGWAKFALVISIFTVCGNNIAVFYSSGLSLQLLGHYFHAIPRFIWSFLCALVVVILAIAGRESLSTIVSNFVSMLGYWAVCFTFILMIEDLWFRRRDGYDLHAWDQPEKLPPGAAAVFTLLAGYCAGGVPGMSQTWYVGPVAAKFGPYGGDVGIYLSFAITVLVYPIARTIEKKYTGR</sequence>
<keyword evidence="3 8" id="KW-0813">Transport</keyword>
<organism evidence="10 11">
    <name type="scientific">Phaeomoniella chlamydospora</name>
    <name type="common">Phaeoacremonium chlamydosporum</name>
    <dbReference type="NCBI Taxonomy" id="158046"/>
    <lineage>
        <taxon>Eukaryota</taxon>
        <taxon>Fungi</taxon>
        <taxon>Dikarya</taxon>
        <taxon>Ascomycota</taxon>
        <taxon>Pezizomycotina</taxon>
        <taxon>Eurotiomycetes</taxon>
        <taxon>Chaetothyriomycetidae</taxon>
        <taxon>Phaeomoniellales</taxon>
        <taxon>Phaeomoniellaceae</taxon>
        <taxon>Phaeomoniella</taxon>
    </lineage>
</organism>
<protein>
    <submittedName>
        <fullName evidence="10">Putative cytosine permease</fullName>
    </submittedName>
</protein>
<feature type="transmembrane region" description="Helical" evidence="9">
    <location>
        <begin position="224"/>
        <end position="241"/>
    </location>
</feature>
<comment type="subcellular location">
    <subcellularLocation>
        <location evidence="1">Membrane</location>
        <topology evidence="1">Multi-pass membrane protein</topology>
    </subcellularLocation>
</comment>
<feature type="transmembrane region" description="Helical" evidence="9">
    <location>
        <begin position="502"/>
        <end position="518"/>
    </location>
</feature>
<dbReference type="EMBL" id="LCWF01000063">
    <property type="protein sequence ID" value="KKY24136.1"/>
    <property type="molecule type" value="Genomic_DNA"/>
</dbReference>
<keyword evidence="11" id="KW-1185">Reference proteome</keyword>
<evidence type="ECO:0000256" key="2">
    <source>
        <dbReference type="ARBA" id="ARBA00008974"/>
    </source>
</evidence>
<dbReference type="Pfam" id="PF02133">
    <property type="entry name" value="Transp_cyt_pur"/>
    <property type="match status" value="1"/>
</dbReference>
<dbReference type="GO" id="GO:0022857">
    <property type="term" value="F:transmembrane transporter activity"/>
    <property type="evidence" value="ECO:0007669"/>
    <property type="project" value="InterPro"/>
</dbReference>
<evidence type="ECO:0000313" key="11">
    <source>
        <dbReference type="Proteomes" id="UP000053317"/>
    </source>
</evidence>
<keyword evidence="6 9" id="KW-1133">Transmembrane helix</keyword>
<feature type="transmembrane region" description="Helical" evidence="9">
    <location>
        <begin position="117"/>
        <end position="141"/>
    </location>
</feature>
<dbReference type="Gene3D" id="1.10.4160.10">
    <property type="entry name" value="Hydantoin permease"/>
    <property type="match status" value="1"/>
</dbReference>
<dbReference type="GO" id="GO:0015851">
    <property type="term" value="P:nucleobase transport"/>
    <property type="evidence" value="ECO:0007669"/>
    <property type="project" value="UniProtKB-ARBA"/>
</dbReference>
<reference evidence="10 11" key="1">
    <citation type="submission" date="2015-05" db="EMBL/GenBank/DDBJ databases">
        <title>Distinctive expansion of gene families associated with plant cell wall degradation and secondary metabolism in the genomes of grapevine trunk pathogens.</title>
        <authorList>
            <person name="Lawrence D.P."/>
            <person name="Travadon R."/>
            <person name="Rolshausen P.E."/>
            <person name="Baumgartner K."/>
        </authorList>
    </citation>
    <scope>NUCLEOTIDE SEQUENCE [LARGE SCALE GENOMIC DNA]</scope>
    <source>
        <strain evidence="10">UCRPC4</strain>
    </source>
</reference>
<dbReference type="FunFam" id="1.10.4160.10:FF:000002">
    <property type="entry name" value="Purine-cytosine permease fcyB"/>
    <property type="match status" value="1"/>
</dbReference>
<dbReference type="PANTHER" id="PTHR31806:SF7">
    <property type="entry name" value="TRANSPORTER, PUTATIVE (AFU_ORTHOLOGUE AFUA_2G04690)-RELATED"/>
    <property type="match status" value="1"/>
</dbReference>
<evidence type="ECO:0000256" key="5">
    <source>
        <dbReference type="ARBA" id="ARBA00022692"/>
    </source>
</evidence>
<dbReference type="InterPro" id="IPR026030">
    <property type="entry name" value="Pur-cyt_permease_Fcy2/21/22"/>
</dbReference>
<reference evidence="10 11" key="2">
    <citation type="submission" date="2015-05" db="EMBL/GenBank/DDBJ databases">
        <authorList>
            <person name="Morales-Cruz A."/>
            <person name="Amrine K.C."/>
            <person name="Cantu D."/>
        </authorList>
    </citation>
    <scope>NUCLEOTIDE SEQUENCE [LARGE SCALE GENOMIC DNA]</scope>
    <source>
        <strain evidence="10">UCRPC4</strain>
    </source>
</reference>
<dbReference type="PANTHER" id="PTHR31806">
    <property type="entry name" value="PURINE-CYTOSINE PERMEASE FCY2-RELATED"/>
    <property type="match status" value="1"/>
</dbReference>
<evidence type="ECO:0000256" key="3">
    <source>
        <dbReference type="ARBA" id="ARBA00022448"/>
    </source>
</evidence>
<feature type="transmembrane region" description="Helical" evidence="9">
    <location>
        <begin position="353"/>
        <end position="374"/>
    </location>
</feature>
<dbReference type="GO" id="GO:0005886">
    <property type="term" value="C:plasma membrane"/>
    <property type="evidence" value="ECO:0007669"/>
    <property type="project" value="TreeGrafter"/>
</dbReference>
<dbReference type="InterPro" id="IPR001248">
    <property type="entry name" value="Pur-cyt_permease"/>
</dbReference>
<feature type="transmembrane region" description="Helical" evidence="9">
    <location>
        <begin position="295"/>
        <end position="317"/>
    </location>
</feature>
<dbReference type="OrthoDB" id="5428495at2759"/>
<evidence type="ECO:0000256" key="6">
    <source>
        <dbReference type="ARBA" id="ARBA00022989"/>
    </source>
</evidence>
<feature type="transmembrane region" description="Helical" evidence="9">
    <location>
        <begin position="421"/>
        <end position="443"/>
    </location>
</feature>
<evidence type="ECO:0000313" key="10">
    <source>
        <dbReference type="EMBL" id="KKY24136.1"/>
    </source>
</evidence>
<keyword evidence="4" id="KW-0597">Phosphoprotein</keyword>
<keyword evidence="7 8" id="KW-0472">Membrane</keyword>
<dbReference type="GO" id="GO:0000329">
    <property type="term" value="C:fungal-type vacuole membrane"/>
    <property type="evidence" value="ECO:0007669"/>
    <property type="project" value="TreeGrafter"/>
</dbReference>
<feature type="transmembrane region" description="Helical" evidence="9">
    <location>
        <begin position="192"/>
        <end position="212"/>
    </location>
</feature>
<evidence type="ECO:0000256" key="4">
    <source>
        <dbReference type="ARBA" id="ARBA00022553"/>
    </source>
</evidence>
<comment type="similarity">
    <text evidence="2 8">Belongs to the purine-cytosine permease (2.A.39) family.</text>
</comment>
<accession>A0A0G2EPT1</accession>
<evidence type="ECO:0000256" key="1">
    <source>
        <dbReference type="ARBA" id="ARBA00004141"/>
    </source>
</evidence>
<name>A0A0G2EPT1_PHACM</name>
<comment type="caution">
    <text evidence="10">The sequence shown here is derived from an EMBL/GenBank/DDBJ whole genome shotgun (WGS) entry which is preliminary data.</text>
</comment>
<evidence type="ECO:0000256" key="7">
    <source>
        <dbReference type="ARBA" id="ARBA00023136"/>
    </source>
</evidence>
<dbReference type="AlphaFoldDB" id="A0A0G2EPT1"/>
<dbReference type="Proteomes" id="UP000053317">
    <property type="component" value="Unassembled WGS sequence"/>
</dbReference>
<dbReference type="PIRSF" id="PIRSF002744">
    <property type="entry name" value="Pur-cyt_permease"/>
    <property type="match status" value="1"/>
</dbReference>
<feature type="transmembrane region" description="Helical" evidence="9">
    <location>
        <begin position="386"/>
        <end position="409"/>
    </location>
</feature>
<gene>
    <name evidence="10" type="ORF">UCRPC4_g02602</name>
</gene>